<evidence type="ECO:0000256" key="1">
    <source>
        <dbReference type="SAM" id="MobiDB-lite"/>
    </source>
</evidence>
<comment type="caution">
    <text evidence="2">The sequence shown here is derived from an EMBL/GenBank/DDBJ whole genome shotgun (WGS) entry which is preliminary data.</text>
</comment>
<dbReference type="AlphaFoldDB" id="A0A8K0J7Y7"/>
<dbReference type="EMBL" id="SRPY01000246">
    <property type="protein sequence ID" value="KAG5926668.1"/>
    <property type="molecule type" value="Genomic_DNA"/>
</dbReference>
<name>A0A8K0J7Y7_9HYPO</name>
<organism evidence="2 3">
    <name type="scientific">Claviceps africana</name>
    <dbReference type="NCBI Taxonomy" id="83212"/>
    <lineage>
        <taxon>Eukaryota</taxon>
        <taxon>Fungi</taxon>
        <taxon>Dikarya</taxon>
        <taxon>Ascomycota</taxon>
        <taxon>Pezizomycotina</taxon>
        <taxon>Sordariomycetes</taxon>
        <taxon>Hypocreomycetidae</taxon>
        <taxon>Hypocreales</taxon>
        <taxon>Clavicipitaceae</taxon>
        <taxon>Claviceps</taxon>
    </lineage>
</organism>
<evidence type="ECO:0000313" key="3">
    <source>
        <dbReference type="Proteomes" id="UP000811619"/>
    </source>
</evidence>
<accession>A0A8K0J7Y7</accession>
<feature type="region of interest" description="Disordered" evidence="1">
    <location>
        <begin position="47"/>
        <end position="72"/>
    </location>
</feature>
<sequence length="72" mass="8361">MKHNCNALSSSTTEFNKITWTFQPREYSFLNCNMEDSLPKESLQALQSRPQSLIRRSPTTKTRDMCPISYNS</sequence>
<feature type="non-terminal residue" evidence="2">
    <location>
        <position position="72"/>
    </location>
</feature>
<dbReference type="Proteomes" id="UP000811619">
    <property type="component" value="Unassembled WGS sequence"/>
</dbReference>
<evidence type="ECO:0000313" key="2">
    <source>
        <dbReference type="EMBL" id="KAG5926668.1"/>
    </source>
</evidence>
<reference evidence="2" key="1">
    <citation type="journal article" date="2020" name="bioRxiv">
        <title>Whole genome comparisons of ergot fungi reveals the divergence and evolution of species within the genus Claviceps are the result of varying mechanisms driving genome evolution and host range expansion.</title>
        <authorList>
            <person name="Wyka S.A."/>
            <person name="Mondo S.J."/>
            <person name="Liu M."/>
            <person name="Dettman J."/>
            <person name="Nalam V."/>
            <person name="Broders K.D."/>
        </authorList>
    </citation>
    <scope>NUCLEOTIDE SEQUENCE</scope>
    <source>
        <strain evidence="2">CCC 489</strain>
    </source>
</reference>
<keyword evidence="3" id="KW-1185">Reference proteome</keyword>
<protein>
    <submittedName>
        <fullName evidence="2">Uncharacterized protein</fullName>
    </submittedName>
</protein>
<gene>
    <name evidence="2" type="ORF">E4U42_003060</name>
</gene>
<proteinExistence type="predicted"/>